<proteinExistence type="predicted"/>
<gene>
    <name evidence="2" type="ORF">DYB30_007345</name>
</gene>
<sequence length="1844" mass="204210">MRNLPTTAKEANTPKRHRGRVYATVCGFVYMLASVSCSSWYLTLVQPHLENDIWWPHFNATGVQTFLGDIVHSRMNLQRPQDTFLLLASNPPTLFQRYGQESTTMTVPPSSPRTILLGDIPFEGAILAIRSESLDTSLAYRTPFCWADFGRAFEMAHTIPRQQRCLQRDADNAAVFLESVLRNVNASDILDWELFDMLNQTLFTPLLDHHHASGAAWVASILTRHSLLPVSDEAAAWMSHGLARFTLQLQNKDAQLVEASILIEDALGIQQKITIRSIPPSSQAMPATTSWTSLSLTSDMNAAASFSMSLVRGGLTDANALGLDWDTDILFPAGQGVPGMDLLRSHVGPLGSIDIRTIHIPPALAEYFLTFRESLYAFLESGNSSLLASYAHLTEPLVDPVPPTWGNLSYYGGNPMCPFMSAQSFVQPSFGITDDCTAQVPYAVHFRRESVVFALISSGLSMDQLGFVCNFSSTSSDQCLATLLAVLPLVTMWNESTAFGSQYHPPITAMSNLNISFMQFASAIDDTTRQSFLLQPLVAANDMWSFYGWVGIHEWLSGRREVYSFEGDIATLTVLTEPQDELALVANDLEISRKGCYYIWYITVYITYVLVAIVTLMILYGFYIGFHVEWWNLFMCNWVIGCVWIGRPFLFLRGITAMLLLSSGSLAFIRHDGFSSLVAAPPTLFNTMVVAGEATWLTVVLHDFLLPFSDPDVTLHAPISTALVWVVLTIIQATTPHTVSISLHPTCTYSLLGIQATCTSGVVQFGSLTRLGWLCLVHVACIVVVYLVVKVYFATTRRHKGMVHGVPHILLPGIVHAFFVESGHGDIYLDKVACVMCGMVSYKNTLFHIPSWTRLTKPPTLHGVGYMFQVAKLSVPVRNMQKLEHIQQEAPCSSIMVSSVELEHRQATEQHHKYIRWVGLFGLAHMGASVAGSYGYLESVRTVMANDFWWAGFNATGHQTYLSNWFNRQLQLGSNISATTTLVTALEFGEVGTSNDYSTLDTVVYVAPLYASAIQLEVNTLSNVITGLRAMQGCDVPWIATAYCYVDFGRKWEMANSETRQARCLTSERQNAAVYLDAVLRNADWASLTSCWQDSLSTGVFSYLNTFQDGKTWLQTLPSGLAIHDELQFWQANGISEYVTQWQNYKQLGIVETFDVQNAFGFTYPMTIKRSRGSFRTELGASSFKMSWGLASDLWAVATNLTLIGGLHLVRQSPSFAFRNVTPAALLQQNLTLGSPMNQGLSLVQDTLGPFGNIDMKRVTCPTSLRQVYQNLTESLVLLLNVNASTVSDYQWLLQNNANLMTILETYQNLLPNNLSPFALIPPEWNTSVALCGGKLMCGFDSCGGRMAQDFFSATEDCSAAFELDDTSPSNENLLKAMLAVGLNSLEEDITLQVICSCETKPPSSCDDCVHMLRNGTFFLSTYYTPPSLAALRDLAAPVERYLRDDLKLEMLQFVTDAPDGVLVPSSVVELSRVRLLGEPSAAVPSFAAWLYLMDWVEGRREAVTFHGDSDTPITTLSDHVIGMVAPANEREIPLSFSFYAYRLSQYITGVLFCVACAVCFYIITSVARVEGMNMLTFNQVAGLVWVGRPLILVRSLTAICVLSTSTLIMDPPLNAGQLVSRMVEVSAPWYKTFLSTAELNWLVFVLEDILSIVTKQRAFTCTVQNPLLATFLTSFLTQSTMLTWTISGTWSSVAPVRHAISVQRKCDLLEVDLDVTCSSGVLAYGIPSRFCGLVLLASACSVTAFGLKLVLLKRAATPPTRTSAFLPAVAQYSFDFSKWHVDDVLYIDKPSAILAGVLIVEASHAFYVFDIKNWRCYAINTPRNPIEQYGSMQHLYHALPLTE</sequence>
<feature type="transmembrane region" description="Helical" evidence="1">
    <location>
        <begin position="652"/>
        <end position="671"/>
    </location>
</feature>
<keyword evidence="1" id="KW-0812">Transmembrane</keyword>
<protein>
    <submittedName>
        <fullName evidence="2">Uncharacterized protein</fullName>
    </submittedName>
</protein>
<feature type="transmembrane region" description="Helical" evidence="1">
    <location>
        <begin position="598"/>
        <end position="623"/>
    </location>
</feature>
<feature type="transmembrane region" description="Helical" evidence="1">
    <location>
        <begin position="771"/>
        <end position="793"/>
    </location>
</feature>
<name>A0A397E1Y7_APHAT</name>
<evidence type="ECO:0000256" key="1">
    <source>
        <dbReference type="SAM" id="Phobius"/>
    </source>
</evidence>
<feature type="transmembrane region" description="Helical" evidence="1">
    <location>
        <begin position="21"/>
        <end position="42"/>
    </location>
</feature>
<dbReference type="EMBL" id="QUTD01003814">
    <property type="protein sequence ID" value="RHY71219.1"/>
    <property type="molecule type" value="Genomic_DNA"/>
</dbReference>
<evidence type="ECO:0000313" key="2">
    <source>
        <dbReference type="EMBL" id="RHY71219.1"/>
    </source>
</evidence>
<feature type="transmembrane region" description="Helical" evidence="1">
    <location>
        <begin position="1591"/>
        <end position="1610"/>
    </location>
</feature>
<feature type="transmembrane region" description="Helical" evidence="1">
    <location>
        <begin position="1547"/>
        <end position="1570"/>
    </location>
</feature>
<organism evidence="2 3">
    <name type="scientific">Aphanomyces astaci</name>
    <name type="common">Crayfish plague agent</name>
    <dbReference type="NCBI Taxonomy" id="112090"/>
    <lineage>
        <taxon>Eukaryota</taxon>
        <taxon>Sar</taxon>
        <taxon>Stramenopiles</taxon>
        <taxon>Oomycota</taxon>
        <taxon>Saprolegniomycetes</taxon>
        <taxon>Saprolegniales</taxon>
        <taxon>Verrucalvaceae</taxon>
        <taxon>Aphanomyces</taxon>
    </lineage>
</organism>
<feature type="transmembrane region" description="Helical" evidence="1">
    <location>
        <begin position="713"/>
        <end position="734"/>
    </location>
</feature>
<feature type="transmembrane region" description="Helical" evidence="1">
    <location>
        <begin position="683"/>
        <end position="701"/>
    </location>
</feature>
<accession>A0A397E1Y7</accession>
<feature type="transmembrane region" description="Helical" evidence="1">
    <location>
        <begin position="914"/>
        <end position="937"/>
    </location>
</feature>
<dbReference type="Proteomes" id="UP000266643">
    <property type="component" value="Unassembled WGS sequence"/>
</dbReference>
<dbReference type="VEuPathDB" id="FungiDB:H257_08640"/>
<comment type="caution">
    <text evidence="2">The sequence shown here is derived from an EMBL/GenBank/DDBJ whole genome shotgun (WGS) entry which is preliminary data.</text>
</comment>
<keyword evidence="1" id="KW-0472">Membrane</keyword>
<evidence type="ECO:0000313" key="3">
    <source>
        <dbReference type="Proteomes" id="UP000266643"/>
    </source>
</evidence>
<keyword evidence="1" id="KW-1133">Transmembrane helix</keyword>
<reference evidence="2 3" key="1">
    <citation type="submission" date="2018-08" db="EMBL/GenBank/DDBJ databases">
        <title>Aphanomyces genome sequencing and annotation.</title>
        <authorList>
            <person name="Minardi D."/>
            <person name="Oidtmann B."/>
            <person name="Van Der Giezen M."/>
            <person name="Studholme D.J."/>
        </authorList>
    </citation>
    <scope>NUCLEOTIDE SEQUENCE [LARGE SCALE GENOMIC DNA]</scope>
    <source>
        <strain evidence="2 3">D2</strain>
    </source>
</reference>
<feature type="transmembrane region" description="Helical" evidence="1">
    <location>
        <begin position="1733"/>
        <end position="1752"/>
    </location>
</feature>